<dbReference type="Pfam" id="PF02915">
    <property type="entry name" value="Rubrerythrin"/>
    <property type="match status" value="1"/>
</dbReference>
<feature type="domain" description="Rubrerythrin diiron-binding" evidence="1">
    <location>
        <begin position="36"/>
        <end position="166"/>
    </location>
</feature>
<dbReference type="Gene3D" id="1.20.1260.10">
    <property type="match status" value="2"/>
</dbReference>
<reference evidence="2" key="2">
    <citation type="journal article" date="2021" name="PeerJ">
        <title>Extensive microbial diversity within the chicken gut microbiome revealed by metagenomics and culture.</title>
        <authorList>
            <person name="Gilroy R."/>
            <person name="Ravi A."/>
            <person name="Getino M."/>
            <person name="Pursley I."/>
            <person name="Horton D.L."/>
            <person name="Alikhan N.F."/>
            <person name="Baker D."/>
            <person name="Gharbi K."/>
            <person name="Hall N."/>
            <person name="Watson M."/>
            <person name="Adriaenssens E.M."/>
            <person name="Foster-Nyarko E."/>
            <person name="Jarju S."/>
            <person name="Secka A."/>
            <person name="Antonio M."/>
            <person name="Oren A."/>
            <person name="Chaudhuri R.R."/>
            <person name="La Ragione R."/>
            <person name="Hildebrand F."/>
            <person name="Pallen M.J."/>
        </authorList>
    </citation>
    <scope>NUCLEOTIDE SEQUENCE</scope>
    <source>
        <strain evidence="2">ChiW13-3771</strain>
    </source>
</reference>
<gene>
    <name evidence="2" type="ORF">IAC96_07500</name>
</gene>
<dbReference type="EMBL" id="DVHN01000092">
    <property type="protein sequence ID" value="HIR88778.1"/>
    <property type="molecule type" value="Genomic_DNA"/>
</dbReference>
<comment type="caution">
    <text evidence="2">The sequence shown here is derived from an EMBL/GenBank/DDBJ whole genome shotgun (WGS) entry which is preliminary data.</text>
</comment>
<proteinExistence type="predicted"/>
<dbReference type="SUPFAM" id="SSF47240">
    <property type="entry name" value="Ferritin-like"/>
    <property type="match status" value="1"/>
</dbReference>
<accession>A0A9D1EF00</accession>
<evidence type="ECO:0000259" key="1">
    <source>
        <dbReference type="Pfam" id="PF02915"/>
    </source>
</evidence>
<dbReference type="InterPro" id="IPR012347">
    <property type="entry name" value="Ferritin-like"/>
</dbReference>
<dbReference type="InterPro" id="IPR009078">
    <property type="entry name" value="Ferritin-like_SF"/>
</dbReference>
<dbReference type="InterPro" id="IPR003251">
    <property type="entry name" value="Rr_diiron-bd_dom"/>
</dbReference>
<dbReference type="AlphaFoldDB" id="A0A9D1EF00"/>
<protein>
    <submittedName>
        <fullName evidence="2">Rubrerythrin family protein</fullName>
    </submittedName>
</protein>
<name>A0A9D1EF00_9FIRM</name>
<evidence type="ECO:0000313" key="2">
    <source>
        <dbReference type="EMBL" id="HIR88778.1"/>
    </source>
</evidence>
<organism evidence="2 3">
    <name type="scientific">Candidatus Fimimorpha faecalis</name>
    <dbReference type="NCBI Taxonomy" id="2840824"/>
    <lineage>
        <taxon>Bacteria</taxon>
        <taxon>Bacillati</taxon>
        <taxon>Bacillota</taxon>
        <taxon>Clostridia</taxon>
        <taxon>Eubacteriales</taxon>
        <taxon>Candidatus Fimimorpha</taxon>
    </lineage>
</organism>
<dbReference type="Proteomes" id="UP000824201">
    <property type="component" value="Unassembled WGS sequence"/>
</dbReference>
<reference evidence="2" key="1">
    <citation type="submission" date="2020-10" db="EMBL/GenBank/DDBJ databases">
        <authorList>
            <person name="Gilroy R."/>
        </authorList>
    </citation>
    <scope>NUCLEOTIDE SEQUENCE</scope>
    <source>
        <strain evidence="2">ChiW13-3771</strain>
    </source>
</reference>
<dbReference type="GO" id="GO:0016491">
    <property type="term" value="F:oxidoreductase activity"/>
    <property type="evidence" value="ECO:0007669"/>
    <property type="project" value="InterPro"/>
</dbReference>
<dbReference type="GO" id="GO:0046872">
    <property type="term" value="F:metal ion binding"/>
    <property type="evidence" value="ECO:0007669"/>
    <property type="project" value="InterPro"/>
</dbReference>
<sequence>MNNNQFIFSDPAPYPSIEVCEKNRMYAKAMLANVGSCNSEMSAVSLYFYNCVITKHPFPEISECFHKISIVEMHHLQIFSELASLCGADPRLWSFYGGRARYWSPGCNFYSAELSTLLRNAVSGEKKAIEQYRQQLNWIEDVHIRENLEHIIKDELCHVTIFESLYDQFCS</sequence>
<dbReference type="CDD" id="cd07908">
    <property type="entry name" value="Mn_catalase_like"/>
    <property type="match status" value="1"/>
</dbReference>
<evidence type="ECO:0000313" key="3">
    <source>
        <dbReference type="Proteomes" id="UP000824201"/>
    </source>
</evidence>